<accession>A0ABY4JSC7</accession>
<sequence length="763" mass="88815">MKQNKKRWLILLMLCLLIGVAFILFHQTNTSKVIKKVNTYTYKTNNITIPAQIGKNYFQLFDKTKTPKDFLLKGVNLGIANPGHFPGETAITKAEYLRWFKAIGKMHANVIRVYTLHPPAFYDALFEYNQKTKHPLYLLHGVWINEEKMNSLGDIYNESLTKEFQHDIRQTVDVIHGKAQIPQKLGHASGKYHSNISKYVIGWILGIEWDPNMMKSTNDKHKGQIDFNGQYFQTNNATPFEVWLASILDNTVKYETEKYAWQRPISFANWVTTDPIHHPSEPEENEDMVSLNPNHVKPKSVLYPGYFASYHVYPYYPEFLNYELAYTNYVDSRGKKNSYAGYLHDLRKVHNMPVLISEFGVPSSRGMTHRNRYGWNQGFHNETEQGQINAHLFEDIQMEKMAGGVVFSWQDEWFKRTWNNMQLDDPERRPYWSNVQTSEQQFGLLSFDPNSSKNVISVDGDPSDWKKIKTANMKNANFIHSLDQNDNERKLKNWAMSSDERTINFLLNFEKTNQPFDWSKTGIMLLLDTIPGQGQHQLPNVKTVNAENGIDFVIDLNGPNKSQVLVDSYYDPFYYEYAHLLHYAPIEPKVNLINNGIYHKVMLGLNKPLVIPNLNGESLNLPLESYETGKLIYGDGNPHHKDFNSLTDVSLNKKDHVLEIRIPWQLLNVRDPSTREIMGDLWKGGLQSYENVKKIHVAVLTYRPTEFTKELSYSTVRQKNGKLLTDDFYSFTWKKWQKPSYHERLKQSYFILKDTYKKAGPIK</sequence>
<dbReference type="EMBL" id="CP096034">
    <property type="protein sequence ID" value="UPM56316.1"/>
    <property type="molecule type" value="Genomic_DNA"/>
</dbReference>
<dbReference type="InterPro" id="IPR017853">
    <property type="entry name" value="GH"/>
</dbReference>
<proteinExistence type="predicted"/>
<dbReference type="RefSeq" id="WP_248269220.1">
    <property type="nucleotide sequence ID" value="NZ_CP096034.1"/>
</dbReference>
<dbReference type="Proteomes" id="UP000830639">
    <property type="component" value="Chromosome"/>
</dbReference>
<dbReference type="Gene3D" id="3.20.20.80">
    <property type="entry name" value="Glycosidases"/>
    <property type="match status" value="2"/>
</dbReference>
<organism evidence="1 2">
    <name type="scientific">Gottfriedia acidiceleris</name>
    <dbReference type="NCBI Taxonomy" id="371036"/>
    <lineage>
        <taxon>Bacteria</taxon>
        <taxon>Bacillati</taxon>
        <taxon>Bacillota</taxon>
        <taxon>Bacilli</taxon>
        <taxon>Bacillales</taxon>
        <taxon>Bacillaceae</taxon>
        <taxon>Gottfriedia</taxon>
    </lineage>
</organism>
<evidence type="ECO:0000313" key="1">
    <source>
        <dbReference type="EMBL" id="UPM56316.1"/>
    </source>
</evidence>
<keyword evidence="2" id="KW-1185">Reference proteome</keyword>
<protein>
    <submittedName>
        <fullName evidence="1">Uncharacterized protein</fullName>
    </submittedName>
</protein>
<gene>
    <name evidence="1" type="ORF">MY490_10985</name>
</gene>
<reference evidence="1 2" key="1">
    <citation type="submission" date="2022-04" db="EMBL/GenBank/DDBJ databases">
        <title>Mechanism of arsenic methylation and mitigation arsenic toxicity by Bacillus sp. LH14 from an Arsenic-Contaminated Paddy Soil.</title>
        <authorList>
            <person name="Wang D."/>
        </authorList>
    </citation>
    <scope>NUCLEOTIDE SEQUENCE [LARGE SCALE GENOMIC DNA]</scope>
    <source>
        <strain evidence="1 2">LH14</strain>
    </source>
</reference>
<name>A0ABY4JSC7_9BACI</name>
<dbReference type="SUPFAM" id="SSF51445">
    <property type="entry name" value="(Trans)glycosidases"/>
    <property type="match status" value="1"/>
</dbReference>
<evidence type="ECO:0000313" key="2">
    <source>
        <dbReference type="Proteomes" id="UP000830639"/>
    </source>
</evidence>